<dbReference type="InterPro" id="IPR052106">
    <property type="entry name" value="PINc/VapC_TA"/>
</dbReference>
<dbReference type="PANTHER" id="PTHR38826:SF5">
    <property type="entry name" value="RIBONUCLEASE VAPC13"/>
    <property type="match status" value="1"/>
</dbReference>
<evidence type="ECO:0000259" key="1">
    <source>
        <dbReference type="Pfam" id="PF01850"/>
    </source>
</evidence>
<dbReference type="RefSeq" id="WP_218148903.1">
    <property type="nucleotide sequence ID" value="NZ_FOUU01000014.1"/>
</dbReference>
<keyword evidence="3" id="KW-1185">Reference proteome</keyword>
<name>A0A1I4W763_9BACT</name>
<feature type="domain" description="PIN" evidence="1">
    <location>
        <begin position="9"/>
        <end position="127"/>
    </location>
</feature>
<dbReference type="STRING" id="39841.SAMN05660836_02648"/>
<dbReference type="Proteomes" id="UP000199611">
    <property type="component" value="Unassembled WGS sequence"/>
</dbReference>
<dbReference type="InterPro" id="IPR002716">
    <property type="entry name" value="PIN_dom"/>
</dbReference>
<sequence length="133" mass="15233">MPSEKSITLVDANVILRYLLKDNKELYAKAEEVFNAVFDGKAKVLLLESVLAEVVYVLQKLYKVSRSEISEVLRELIELKGIKALNKSHLLKALEIFENKNLDFVDCLLCAYGKEREVITFDKNLQRCLKSIP</sequence>
<gene>
    <name evidence="2" type="ORF">SAMN05660836_02648</name>
</gene>
<dbReference type="PANTHER" id="PTHR38826">
    <property type="entry name" value="RIBONUCLEASE VAPC13"/>
    <property type="match status" value="1"/>
</dbReference>
<accession>A0A1I4W763</accession>
<dbReference type="SUPFAM" id="SSF88723">
    <property type="entry name" value="PIN domain-like"/>
    <property type="match status" value="1"/>
</dbReference>
<dbReference type="Gene3D" id="3.40.50.1010">
    <property type="entry name" value="5'-nuclease"/>
    <property type="match status" value="1"/>
</dbReference>
<protein>
    <submittedName>
        <fullName evidence="2">Predicted nucleic-acid-binding protein, contains PIN domain</fullName>
    </submittedName>
</protein>
<dbReference type="EMBL" id="FOUU01000014">
    <property type="protein sequence ID" value="SFN09498.1"/>
    <property type="molecule type" value="Genomic_DNA"/>
</dbReference>
<evidence type="ECO:0000313" key="3">
    <source>
        <dbReference type="Proteomes" id="UP000199611"/>
    </source>
</evidence>
<dbReference type="InterPro" id="IPR029060">
    <property type="entry name" value="PIN-like_dom_sf"/>
</dbReference>
<dbReference type="Pfam" id="PF01850">
    <property type="entry name" value="PIN"/>
    <property type="match status" value="1"/>
</dbReference>
<proteinExistence type="predicted"/>
<reference evidence="2 3" key="1">
    <citation type="submission" date="2016-10" db="EMBL/GenBank/DDBJ databases">
        <authorList>
            <person name="de Groot N.N."/>
        </authorList>
    </citation>
    <scope>NUCLEOTIDE SEQUENCE [LARGE SCALE GENOMIC DNA]</scope>
    <source>
        <strain evidence="2 3">DSM 9990</strain>
    </source>
</reference>
<dbReference type="AlphaFoldDB" id="A0A1I4W763"/>
<evidence type="ECO:0000313" key="2">
    <source>
        <dbReference type="EMBL" id="SFN09498.1"/>
    </source>
</evidence>
<organism evidence="2 3">
    <name type="scientific">Thermodesulforhabdus norvegica</name>
    <dbReference type="NCBI Taxonomy" id="39841"/>
    <lineage>
        <taxon>Bacteria</taxon>
        <taxon>Pseudomonadati</taxon>
        <taxon>Thermodesulfobacteriota</taxon>
        <taxon>Syntrophobacteria</taxon>
        <taxon>Syntrophobacterales</taxon>
        <taxon>Thermodesulforhabdaceae</taxon>
        <taxon>Thermodesulforhabdus</taxon>
    </lineage>
</organism>